<dbReference type="Proteomes" id="UP001321804">
    <property type="component" value="Chromosome"/>
</dbReference>
<evidence type="ECO:0000256" key="1">
    <source>
        <dbReference type="ARBA" id="ARBA00022737"/>
    </source>
</evidence>
<keyword evidence="1" id="KW-0677">Repeat</keyword>
<dbReference type="SUPFAM" id="SSF54631">
    <property type="entry name" value="CBS-domain pair"/>
    <property type="match status" value="1"/>
</dbReference>
<dbReference type="PROSITE" id="PS51371">
    <property type="entry name" value="CBS"/>
    <property type="match status" value="2"/>
</dbReference>
<evidence type="ECO:0000313" key="4">
    <source>
        <dbReference type="EMBL" id="BDR55646.1"/>
    </source>
</evidence>
<organism evidence="4 5">
    <name type="scientific">Xylocopilactobacillus apis</name>
    <dbReference type="NCBI Taxonomy" id="2932183"/>
    <lineage>
        <taxon>Bacteria</taxon>
        <taxon>Bacillati</taxon>
        <taxon>Bacillota</taxon>
        <taxon>Bacilli</taxon>
        <taxon>Lactobacillales</taxon>
        <taxon>Lactobacillaceae</taxon>
        <taxon>Xylocopilactobacillus</taxon>
    </lineage>
</organism>
<dbReference type="KEGG" id="xak:KIMC2_02080"/>
<dbReference type="SMART" id="SM00116">
    <property type="entry name" value="CBS"/>
    <property type="match status" value="2"/>
</dbReference>
<dbReference type="InterPro" id="IPR000644">
    <property type="entry name" value="CBS_dom"/>
</dbReference>
<dbReference type="CDD" id="cd04584">
    <property type="entry name" value="CBS_pair_AcuB_like"/>
    <property type="match status" value="1"/>
</dbReference>
<protein>
    <submittedName>
        <fullName evidence="4">CBS domain-containing protein</fullName>
    </submittedName>
</protein>
<evidence type="ECO:0000313" key="5">
    <source>
        <dbReference type="Proteomes" id="UP001321804"/>
    </source>
</evidence>
<name>A0AAU9CZH3_9LACO</name>
<feature type="domain" description="CBS" evidence="3">
    <location>
        <begin position="7"/>
        <end position="62"/>
    </location>
</feature>
<dbReference type="RefSeq" id="WP_317697143.1">
    <property type="nucleotide sequence ID" value="NZ_AP026801.1"/>
</dbReference>
<dbReference type="PANTHER" id="PTHR48108">
    <property type="entry name" value="CBS DOMAIN-CONTAINING PROTEIN CBSX2, CHLOROPLASTIC"/>
    <property type="match status" value="1"/>
</dbReference>
<accession>A0AAU9CZH3</accession>
<dbReference type="Pfam" id="PF00571">
    <property type="entry name" value="CBS"/>
    <property type="match status" value="2"/>
</dbReference>
<dbReference type="InterPro" id="IPR051462">
    <property type="entry name" value="CBS_domain-containing"/>
</dbReference>
<dbReference type="EMBL" id="AP026801">
    <property type="protein sequence ID" value="BDR55646.1"/>
    <property type="molecule type" value="Genomic_DNA"/>
</dbReference>
<keyword evidence="5" id="KW-1185">Reference proteome</keyword>
<dbReference type="PANTHER" id="PTHR48108:SF34">
    <property type="entry name" value="CBS DOMAIN-CONTAINING PROTEIN YHCV"/>
    <property type="match status" value="1"/>
</dbReference>
<dbReference type="InterPro" id="IPR046342">
    <property type="entry name" value="CBS_dom_sf"/>
</dbReference>
<reference evidence="4 5" key="1">
    <citation type="journal article" date="2023" name="Microbiol. Spectr.">
        <title>Symbiosis of Carpenter Bees with Uncharacterized Lactic Acid Bacteria Showing NAD Auxotrophy.</title>
        <authorList>
            <person name="Kawasaki S."/>
            <person name="Ozawa K."/>
            <person name="Mori T."/>
            <person name="Yamamoto A."/>
            <person name="Ito M."/>
            <person name="Ohkuma M."/>
            <person name="Sakamoto M."/>
            <person name="Matsutani M."/>
        </authorList>
    </citation>
    <scope>NUCLEOTIDE SEQUENCE [LARGE SCALE GENOMIC DNA]</scope>
    <source>
        <strain evidence="4 5">KimC2</strain>
    </source>
</reference>
<proteinExistence type="predicted"/>
<dbReference type="Gene3D" id="3.10.580.10">
    <property type="entry name" value="CBS-domain"/>
    <property type="match status" value="1"/>
</dbReference>
<dbReference type="AlphaFoldDB" id="A0AAU9CZH3"/>
<evidence type="ECO:0000256" key="2">
    <source>
        <dbReference type="PROSITE-ProRule" id="PRU00703"/>
    </source>
</evidence>
<feature type="domain" description="CBS" evidence="3">
    <location>
        <begin position="81"/>
        <end position="138"/>
    </location>
</feature>
<evidence type="ECO:0000259" key="3">
    <source>
        <dbReference type="PROSITE" id="PS51371"/>
    </source>
</evidence>
<keyword evidence="2" id="KW-0129">CBS domain</keyword>
<gene>
    <name evidence="4" type="ORF">KIMC2_02080</name>
</gene>
<sequence length="208" mass="22900">MAVIDYMTKDLITVSLDEHINEALDMMKSNHINQIPVLKDGKLAGLITREDIAAALPSSSTSLSVYEINYLISKAMISDVMEKDVATISSDAQLEDAVKIMLDRNINVVVVEDNNEVKGIVTKNDVFDAFLQIAGYDLKNSSFIRVKVAEDAKGVIAKIGEILANNGFTILNLVVIRHSVDRVIELHVEGKDLLKLNKDLTEAGFDLE</sequence>